<dbReference type="PANTHER" id="PTHR18919">
    <property type="entry name" value="ACETYL-COA C-ACYLTRANSFERASE"/>
    <property type="match status" value="1"/>
</dbReference>
<dbReference type="Pfam" id="PF02803">
    <property type="entry name" value="Thiolase_C"/>
    <property type="match status" value="1"/>
</dbReference>
<dbReference type="NCBIfam" id="TIGR01930">
    <property type="entry name" value="AcCoA-C-Actrans"/>
    <property type="match status" value="2"/>
</dbReference>
<protein>
    <submittedName>
        <fullName evidence="7">Acetyltransferase 1</fullName>
    </submittedName>
</protein>
<dbReference type="KEGG" id="dpl:KGM_206002"/>
<dbReference type="FunCoup" id="A0A212ELV4">
    <property type="interactions" value="915"/>
</dbReference>
<dbReference type="PROSITE" id="PS00098">
    <property type="entry name" value="THIOLASE_1"/>
    <property type="match status" value="2"/>
</dbReference>
<feature type="domain" description="Thiolase C-terminal" evidence="6">
    <location>
        <begin position="655"/>
        <end position="775"/>
    </location>
</feature>
<evidence type="ECO:0000259" key="6">
    <source>
        <dbReference type="Pfam" id="PF02803"/>
    </source>
</evidence>
<dbReference type="CDD" id="cd00751">
    <property type="entry name" value="thiolase"/>
    <property type="match status" value="2"/>
</dbReference>
<sequence length="777" mass="82167">MAVALNKGIFIVAAKRTPFGKMGGMLKDMRPADLLAGVAKDAFKAGNVSPAAIDTVNIGIVNVLSGSPDGGLSPRHAALKAGVPQEKPALGVNRLCGSGFQAVINSAQDIITGSANVSLAGGTENMSSVPFLVRNVRHGVPLGSNIEFEDTLFRQSLDTYCNHTMPQTAENLADQYNLTRTEVDEFSFQSQRKWKAAQDSGVFKSELSPVTVRVKKQEVTMEVDEHPRPDTSLEALHKLPVLFRKGGLVTAGNSSGVNDGAGALILASEEGLKNNNLKPLVRVLGWSCVGVDPSVMGIGPVPAIQNLLKVANLTLKDIDLVEINEAFAAQTLSCAKALKLDMEKLNVNGGAIAIGHPLAASGARITAHLAHELRRRGLKRGIGSACIGGGQGIALLTPFCKFGGSLRELPASYVFASAGREVLKESGLNPSLVDCTIIGNVNFLSQCDGGKTPRYCGIYSGVSIDKPALGVNRTCGSGLQSIISGAIEILTGQANVVLSGGTEVMSSLPFLVRNLRFGSTLGKMYHFEDYIKTQIVDTHIGLSLHQIAENIAKRYNINREMVDRFALNSRLKWKAARETKLFEDEIAPVTDSVKDVIITEDDCVDENRNIEEYVKAPASLDDGKIVTPLNSTVAADGAAALLLASERSIIESNIRPLARLVGIASVGVDPVETGLGAVLAIRKLLEVMKLEPDDVDLFEINETFASQTLATMKLLKLPEDKVNVSGGALALGHPVAASGARLAVHLVHRLRGGSARRVLAASSCGGGQGVAAMFESV</sequence>
<dbReference type="PROSITE" id="PS00737">
    <property type="entry name" value="THIOLASE_2"/>
    <property type="match status" value="2"/>
</dbReference>
<evidence type="ECO:0000256" key="2">
    <source>
        <dbReference type="ARBA" id="ARBA00010982"/>
    </source>
</evidence>
<comment type="similarity">
    <text evidence="2">Belongs to the thiolase-like superfamily. Thiolase family.</text>
</comment>
<keyword evidence="3" id="KW-0808">Transferase</keyword>
<dbReference type="InterPro" id="IPR020610">
    <property type="entry name" value="Thiolase_AS"/>
</dbReference>
<proteinExistence type="inferred from homology"/>
<dbReference type="InterPro" id="IPR016039">
    <property type="entry name" value="Thiolase-like"/>
</dbReference>
<evidence type="ECO:0000256" key="4">
    <source>
        <dbReference type="ARBA" id="ARBA00023315"/>
    </source>
</evidence>
<evidence type="ECO:0000256" key="3">
    <source>
        <dbReference type="ARBA" id="ARBA00022679"/>
    </source>
</evidence>
<dbReference type="STRING" id="278856.A0A212ELV4"/>
<accession>A0A212ELV4</accession>
<feature type="domain" description="Thiolase N-terminal" evidence="5">
    <location>
        <begin position="395"/>
        <end position="646"/>
    </location>
</feature>
<dbReference type="InterPro" id="IPR020616">
    <property type="entry name" value="Thiolase_N"/>
</dbReference>
<name>A0A212ELV4_DANPL</name>
<dbReference type="GO" id="GO:0006635">
    <property type="term" value="P:fatty acid beta-oxidation"/>
    <property type="evidence" value="ECO:0007669"/>
    <property type="project" value="TreeGrafter"/>
</dbReference>
<dbReference type="InterPro" id="IPR020617">
    <property type="entry name" value="Thiolase_C"/>
</dbReference>
<keyword evidence="4" id="KW-0012">Acyltransferase</keyword>
<evidence type="ECO:0000313" key="8">
    <source>
        <dbReference type="Proteomes" id="UP000007151"/>
    </source>
</evidence>
<comment type="caution">
    <text evidence="7">The sequence shown here is derived from an EMBL/GenBank/DDBJ whole genome shotgun (WGS) entry which is preliminary data.</text>
</comment>
<dbReference type="GO" id="GO:0005739">
    <property type="term" value="C:mitochondrion"/>
    <property type="evidence" value="ECO:0007669"/>
    <property type="project" value="TreeGrafter"/>
</dbReference>
<organism evidence="7 8">
    <name type="scientific">Danaus plexippus plexippus</name>
    <dbReference type="NCBI Taxonomy" id="278856"/>
    <lineage>
        <taxon>Eukaryota</taxon>
        <taxon>Metazoa</taxon>
        <taxon>Ecdysozoa</taxon>
        <taxon>Arthropoda</taxon>
        <taxon>Hexapoda</taxon>
        <taxon>Insecta</taxon>
        <taxon>Pterygota</taxon>
        <taxon>Neoptera</taxon>
        <taxon>Endopterygota</taxon>
        <taxon>Lepidoptera</taxon>
        <taxon>Glossata</taxon>
        <taxon>Ditrysia</taxon>
        <taxon>Papilionoidea</taxon>
        <taxon>Nymphalidae</taxon>
        <taxon>Danainae</taxon>
        <taxon>Danaini</taxon>
        <taxon>Danaina</taxon>
        <taxon>Danaus</taxon>
        <taxon>Danaus</taxon>
    </lineage>
</organism>
<dbReference type="InterPro" id="IPR002155">
    <property type="entry name" value="Thiolase"/>
</dbReference>
<dbReference type="PROSITE" id="PS00099">
    <property type="entry name" value="THIOLASE_3"/>
    <property type="match status" value="1"/>
</dbReference>
<reference evidence="7 8" key="1">
    <citation type="journal article" date="2011" name="Cell">
        <title>The monarch butterfly genome yields insights into long-distance migration.</title>
        <authorList>
            <person name="Zhan S."/>
            <person name="Merlin C."/>
            <person name="Boore J.L."/>
            <person name="Reppert S.M."/>
        </authorList>
    </citation>
    <scope>NUCLEOTIDE SEQUENCE [LARGE SCALE GENOMIC DNA]</scope>
    <source>
        <strain evidence="7">F-2</strain>
    </source>
</reference>
<dbReference type="AlphaFoldDB" id="A0A212ELV4"/>
<dbReference type="GO" id="GO:0003985">
    <property type="term" value="F:acetyl-CoA C-acetyltransferase activity"/>
    <property type="evidence" value="ECO:0007669"/>
    <property type="project" value="TreeGrafter"/>
</dbReference>
<dbReference type="FunFam" id="3.40.47.10:FF:000010">
    <property type="entry name" value="Acetyl-CoA acetyltransferase (Thiolase)"/>
    <property type="match status" value="1"/>
</dbReference>
<dbReference type="Proteomes" id="UP000007151">
    <property type="component" value="Unassembled WGS sequence"/>
</dbReference>
<comment type="pathway">
    <text evidence="1">Lipid metabolism.</text>
</comment>
<dbReference type="InterPro" id="IPR020613">
    <property type="entry name" value="Thiolase_CS"/>
</dbReference>
<feature type="domain" description="Thiolase N-terminal" evidence="5">
    <location>
        <begin position="9"/>
        <end position="270"/>
    </location>
</feature>
<dbReference type="InterPro" id="IPR020615">
    <property type="entry name" value="Thiolase_acyl_enz_int_AS"/>
</dbReference>
<keyword evidence="8" id="KW-1185">Reference proteome</keyword>
<evidence type="ECO:0000256" key="1">
    <source>
        <dbReference type="ARBA" id="ARBA00005189"/>
    </source>
</evidence>
<dbReference type="Gene3D" id="3.40.47.10">
    <property type="match status" value="3"/>
</dbReference>
<dbReference type="InParanoid" id="A0A212ELV4"/>
<dbReference type="eggNOG" id="KOG1391">
    <property type="taxonomic scope" value="Eukaryota"/>
</dbReference>
<dbReference type="PANTHER" id="PTHR18919:SF107">
    <property type="entry name" value="ACETYL-COA ACETYLTRANSFERASE, CYTOSOLIC"/>
    <property type="match status" value="1"/>
</dbReference>
<dbReference type="EMBL" id="AGBW02013975">
    <property type="protein sequence ID" value="OWR42472.1"/>
    <property type="molecule type" value="Genomic_DNA"/>
</dbReference>
<dbReference type="Pfam" id="PF00108">
    <property type="entry name" value="Thiolase_N"/>
    <property type="match status" value="2"/>
</dbReference>
<evidence type="ECO:0000313" key="7">
    <source>
        <dbReference type="EMBL" id="OWR42472.1"/>
    </source>
</evidence>
<gene>
    <name evidence="7" type="ORF">KGM_206002</name>
</gene>
<evidence type="ECO:0000259" key="5">
    <source>
        <dbReference type="Pfam" id="PF00108"/>
    </source>
</evidence>
<dbReference type="SUPFAM" id="SSF53901">
    <property type="entry name" value="Thiolase-like"/>
    <property type="match status" value="3"/>
</dbReference>